<sequence length="1003" mass="122112">MNNINYDEELRTTHFYQNIPKSQRNEPAIFLNKEKNNEHLKSNNGFDETYTFSIHNYDNVIKMNEKKELNKVLLNYELGTQRMECFVGIDNENVLYIKEEYINHINSKNILVIINLFVCNLFYHLKNIGKNIHNLYLSFDKIVSPFHFSFNNNFCEKCISDDNQNFTCTEHKNYDFSELSEKNSEQARRKKKKDYKEQISSHNYNKTNSEHTFMHTCKKKEKNEYLPNVLILWCKRVKYAINIYNNNNNIKIKKKKKILEQNGQTDNNSNNLFCDEKSRYSINECINTLTDAIFNKKNLDIFNNIHFLFPKEKSSFTNKIKHIESKRKIEKIPKEKSPVDKNTSTHINGYNNKDFLLFVDKDTLNYNLDKDDNVIEEITDLYIINYIKCKIEDYFKNVEVKKFWNIINVQYLTNFDYKYPYNKRGNEKTFYNSNKNFYESIYDYIQIIRKTTVKKDIKINEISKNCDENNINKKEEKHVTIPTTPLTLEKGRILDKEFILKDMFNNPIKNYHINEVQIYLSNYDNIFLKTIMRFYLLLNFSIELLTILYEDIDLYSIHIFYLYEKLNEYIYNEHQLCSKKGNFNIHQIYQSEDKSGDFFEHNGNNLSHFFKNNIYEMTRMKNNNDDTFHFINSNLDDDLNYRNKNNNKTNNEKKLDWFVFFLLKILMRKLWFDKHDDHDNYYSENNNHHHHHHNEYNYKMSTRGKEYQKLLNSLNAEKYKEIQKEIKALIKYTLEKRKIHFEPIINYLLNIYNKYNKKRKALNNNKIVNSKYASILKKNFLLYSLDFYTLKYFSRRDLYVNMNGFYKPRRKKYELKIPRYNNKMKEKMNRYKKYVRTFHSLIIKIQEVTNESRKTYNDNNLNSSSRDIFFKINKFILLRKSRMIYLRQLKKRVYSYYSLIPIYGNIQQTEKRRNKKILEDNRKRKKTKKNKKKNLTKKKKKIIKKKNKKKIKNNNNNNNNNNCSSNNSYKMKKDFFFREGVHKNFFIKILNIIKNKRESFRNC</sequence>
<evidence type="ECO:0000313" key="3">
    <source>
        <dbReference type="Proteomes" id="UP000054566"/>
    </source>
</evidence>
<evidence type="ECO:0000256" key="1">
    <source>
        <dbReference type="SAM" id="MobiDB-lite"/>
    </source>
</evidence>
<feature type="compositionally biased region" description="Basic residues" evidence="1">
    <location>
        <begin position="923"/>
        <end position="952"/>
    </location>
</feature>
<organism evidence="2 3">
    <name type="scientific">Plasmodium falciparum RAJ116</name>
    <dbReference type="NCBI Taxonomy" id="580058"/>
    <lineage>
        <taxon>Eukaryota</taxon>
        <taxon>Sar</taxon>
        <taxon>Alveolata</taxon>
        <taxon>Apicomplexa</taxon>
        <taxon>Aconoidasida</taxon>
        <taxon>Haemosporida</taxon>
        <taxon>Plasmodiidae</taxon>
        <taxon>Plasmodium</taxon>
        <taxon>Plasmodium (Laverania)</taxon>
    </lineage>
</organism>
<protein>
    <submittedName>
        <fullName evidence="2">Uncharacterized protein</fullName>
    </submittedName>
</protein>
<dbReference type="EMBL" id="GG663920">
    <property type="protein sequence ID" value="KNC35786.1"/>
    <property type="molecule type" value="Genomic_DNA"/>
</dbReference>
<gene>
    <name evidence="2" type="ORF">PFLG_00717</name>
</gene>
<proteinExistence type="predicted"/>
<dbReference type="OrthoDB" id="372012at2759"/>
<feature type="region of interest" description="Disordered" evidence="1">
    <location>
        <begin position="919"/>
        <end position="967"/>
    </location>
</feature>
<reference evidence="3" key="2">
    <citation type="submission" date="2015-07" db="EMBL/GenBank/DDBJ databases">
        <title>The genome sequence of Plasmodium falciparum RAJ116.</title>
        <authorList>
            <consortium name="The Broad Institute Genome Sequencing Platform"/>
            <person name="Volkman S.K."/>
            <person name="Neafsey D.E."/>
            <person name="Dash A.P."/>
            <person name="Chitnis C.E."/>
            <person name="Hartl D.L."/>
            <person name="Young S.K."/>
            <person name="Kodira C.D."/>
            <person name="Zeng Q."/>
            <person name="Koehrsen M."/>
            <person name="Godfrey P."/>
            <person name="Alvarado L."/>
            <person name="Berlin A."/>
            <person name="Borenstein D."/>
            <person name="Chen Z."/>
            <person name="Engels R."/>
            <person name="Freedman E."/>
            <person name="Gellesch M."/>
            <person name="Goldberg J."/>
            <person name="Griggs A."/>
            <person name="Gujja S."/>
            <person name="Heiman D."/>
            <person name="Hepburn T."/>
            <person name="Howarth C."/>
            <person name="Jen D."/>
            <person name="Larson L."/>
            <person name="Lewis B."/>
            <person name="Mehta T."/>
            <person name="Park D."/>
            <person name="Pearson M."/>
            <person name="Roberts A."/>
            <person name="Saif S."/>
            <person name="Shea T."/>
            <person name="Shenoy N."/>
            <person name="Sisk P."/>
            <person name="Stolte C."/>
            <person name="Sykes S."/>
            <person name="Walk T."/>
            <person name="White J."/>
            <person name="Yandava C."/>
            <person name="Wirth D.F."/>
            <person name="Nusbaum C."/>
            <person name="Birren B."/>
        </authorList>
    </citation>
    <scope>NUCLEOTIDE SEQUENCE [LARGE SCALE GENOMIC DNA]</scope>
    <source>
        <strain evidence="3">RAJ116</strain>
    </source>
</reference>
<reference evidence="3" key="1">
    <citation type="submission" date="2015-07" db="EMBL/GenBank/DDBJ databases">
        <title>Annotation of Plasmodium falciparum RAJ116.</title>
        <authorList>
            <consortium name="The Broad Institute Genome Sequencing Platform"/>
            <person name="Volkman S.K."/>
            <person name="Neafsey D.E."/>
            <person name="Dash A.P."/>
            <person name="Chitnis C.E."/>
            <person name="Hartl D.L."/>
            <person name="Young S.K."/>
            <person name="Zeng Q."/>
            <person name="Koehrsen M."/>
            <person name="Alvarado L."/>
            <person name="Berlin A."/>
            <person name="Borenstein D."/>
            <person name="Chapman S.B."/>
            <person name="Chen Z."/>
            <person name="Engels R."/>
            <person name="Freedman E."/>
            <person name="Gellesch M."/>
            <person name="Goldberg J."/>
            <person name="Griggs A."/>
            <person name="Gujja S."/>
            <person name="Heilman E.R."/>
            <person name="Heiman D.I."/>
            <person name="Howarth C."/>
            <person name="Jen D."/>
            <person name="Larson L."/>
            <person name="Mehta T."/>
            <person name="Neiman D."/>
            <person name="Park D."/>
            <person name="Pearson M."/>
            <person name="Roberts A."/>
            <person name="Saif S."/>
            <person name="Shea T."/>
            <person name="Shenoy N."/>
            <person name="Sisk P."/>
            <person name="Stolte C."/>
            <person name="Sykes S."/>
            <person name="Walk T."/>
            <person name="White J."/>
            <person name="Yandava C."/>
            <person name="Haas B."/>
            <person name="Henn M.R."/>
            <person name="Nusbaum C."/>
            <person name="Birren B."/>
        </authorList>
    </citation>
    <scope>NUCLEOTIDE SEQUENCE [LARGE SCALE GENOMIC DNA]</scope>
    <source>
        <strain evidence="3">RAJ116</strain>
    </source>
</reference>
<feature type="compositionally biased region" description="Low complexity" evidence="1">
    <location>
        <begin position="953"/>
        <end position="967"/>
    </location>
</feature>
<dbReference type="AlphaFoldDB" id="A0A0L0CU75"/>
<feature type="region of interest" description="Disordered" evidence="1">
    <location>
        <begin position="179"/>
        <end position="201"/>
    </location>
</feature>
<accession>A0A0L0CU75</accession>
<name>A0A0L0CU75_PLAFA</name>
<dbReference type="Proteomes" id="UP000054566">
    <property type="component" value="Unassembled WGS sequence"/>
</dbReference>
<evidence type="ECO:0000313" key="2">
    <source>
        <dbReference type="EMBL" id="KNC35786.1"/>
    </source>
</evidence>